<dbReference type="AlphaFoldDB" id="A0AB39V1L6"/>
<dbReference type="GO" id="GO:0016887">
    <property type="term" value="F:ATP hydrolysis activity"/>
    <property type="evidence" value="ECO:0007669"/>
    <property type="project" value="InterPro"/>
</dbReference>
<evidence type="ECO:0000256" key="3">
    <source>
        <dbReference type="ARBA" id="ARBA00022741"/>
    </source>
</evidence>
<keyword evidence="3" id="KW-0547">Nucleotide-binding</keyword>
<evidence type="ECO:0000256" key="2">
    <source>
        <dbReference type="ARBA" id="ARBA00022448"/>
    </source>
</evidence>
<sequence length="171" mass="18905">MMEPLLKVRDLKVHFPVDKGGLMRRKTVTLKAVDGVSFNVMPGETLGIVGESGCGKSTLGRAILQLIPPTEGQVLWYGQDLTRMDKALLRAQRENLQIIFQDPLASLNPRMTIGDIIAEPLRTFHPELGKDKIREQVKEMMARVGLMPEMINRYPHEFSGGSVSASALPGP</sequence>
<dbReference type="GO" id="GO:0005524">
    <property type="term" value="F:ATP binding"/>
    <property type="evidence" value="ECO:0007669"/>
    <property type="project" value="UniProtKB-KW"/>
</dbReference>
<dbReference type="CDD" id="cd03257">
    <property type="entry name" value="ABC_NikE_OppD_transporters"/>
    <property type="match status" value="1"/>
</dbReference>
<gene>
    <name evidence="6" type="ORF">AAIA72_08340</name>
</gene>
<dbReference type="PANTHER" id="PTHR43776">
    <property type="entry name" value="TRANSPORT ATP-BINDING PROTEIN"/>
    <property type="match status" value="1"/>
</dbReference>
<keyword evidence="4 6" id="KW-0067">ATP-binding</keyword>
<accession>A0AB39V1L6</accession>
<dbReference type="PANTHER" id="PTHR43776:SF7">
    <property type="entry name" value="D,D-DIPEPTIDE TRANSPORT ATP-BINDING PROTEIN DDPF-RELATED"/>
    <property type="match status" value="1"/>
</dbReference>
<dbReference type="InterPro" id="IPR027417">
    <property type="entry name" value="P-loop_NTPase"/>
</dbReference>
<comment type="similarity">
    <text evidence="1">Belongs to the ABC transporter superfamily.</text>
</comment>
<name>A0AB39V1L6_9GAMM</name>
<dbReference type="InterPro" id="IPR003439">
    <property type="entry name" value="ABC_transporter-like_ATP-bd"/>
</dbReference>
<dbReference type="SMART" id="SM00382">
    <property type="entry name" value="AAA"/>
    <property type="match status" value="1"/>
</dbReference>
<dbReference type="EMBL" id="CP154858">
    <property type="protein sequence ID" value="XDT73966.1"/>
    <property type="molecule type" value="Genomic_DNA"/>
</dbReference>
<protein>
    <submittedName>
        <fullName evidence="6">ATP-binding cassette domain-containing protein</fullName>
    </submittedName>
</protein>
<organism evidence="6">
    <name type="scientific">Thermohahella caldifontis</name>
    <dbReference type="NCBI Taxonomy" id="3142973"/>
    <lineage>
        <taxon>Bacteria</taxon>
        <taxon>Pseudomonadati</taxon>
        <taxon>Pseudomonadota</taxon>
        <taxon>Gammaproteobacteria</taxon>
        <taxon>Oceanospirillales</taxon>
        <taxon>Hahellaceae</taxon>
        <taxon>Thermohahella</taxon>
    </lineage>
</organism>
<dbReference type="InterPro" id="IPR003593">
    <property type="entry name" value="AAA+_ATPase"/>
</dbReference>
<dbReference type="InterPro" id="IPR050319">
    <property type="entry name" value="ABC_transp_ATP-bind"/>
</dbReference>
<dbReference type="Pfam" id="PF00005">
    <property type="entry name" value="ABC_tran"/>
    <property type="match status" value="1"/>
</dbReference>
<proteinExistence type="inferred from homology"/>
<dbReference type="GO" id="GO:0055085">
    <property type="term" value="P:transmembrane transport"/>
    <property type="evidence" value="ECO:0007669"/>
    <property type="project" value="UniProtKB-ARBA"/>
</dbReference>
<evidence type="ECO:0000259" key="5">
    <source>
        <dbReference type="SMART" id="SM00382"/>
    </source>
</evidence>
<dbReference type="KEGG" id="tcd:AAIA72_08340"/>
<evidence type="ECO:0000313" key="6">
    <source>
        <dbReference type="EMBL" id="XDT73966.1"/>
    </source>
</evidence>
<feature type="domain" description="AAA+ ATPase" evidence="5">
    <location>
        <begin position="42"/>
        <end position="156"/>
    </location>
</feature>
<dbReference type="Gene3D" id="3.40.50.300">
    <property type="entry name" value="P-loop containing nucleotide triphosphate hydrolases"/>
    <property type="match status" value="1"/>
</dbReference>
<reference evidence="6" key="1">
    <citation type="submission" date="2024-05" db="EMBL/GenBank/DDBJ databases">
        <title>Genome sequencing of novel strain.</title>
        <authorList>
            <person name="Ganbat D."/>
            <person name="Ganbat S."/>
            <person name="Lee S.-J."/>
        </authorList>
    </citation>
    <scope>NUCLEOTIDE SEQUENCE</scope>
    <source>
        <strain evidence="6">SMD15-11</strain>
    </source>
</reference>
<keyword evidence="2" id="KW-0813">Transport</keyword>
<evidence type="ECO:0000256" key="4">
    <source>
        <dbReference type="ARBA" id="ARBA00022840"/>
    </source>
</evidence>
<evidence type="ECO:0000256" key="1">
    <source>
        <dbReference type="ARBA" id="ARBA00005417"/>
    </source>
</evidence>
<dbReference type="RefSeq" id="WP_369602940.1">
    <property type="nucleotide sequence ID" value="NZ_CP154858.1"/>
</dbReference>
<dbReference type="SUPFAM" id="SSF52540">
    <property type="entry name" value="P-loop containing nucleoside triphosphate hydrolases"/>
    <property type="match status" value="1"/>
</dbReference>